<name>A0ABW3WV92_9HYPH</name>
<dbReference type="Pfam" id="PF11064">
    <property type="entry name" value="DUF2865"/>
    <property type="match status" value="1"/>
</dbReference>
<reference evidence="2" key="1">
    <citation type="journal article" date="2019" name="Int. J. Syst. Evol. Microbiol.">
        <title>The Global Catalogue of Microorganisms (GCM) 10K type strain sequencing project: providing services to taxonomists for standard genome sequencing and annotation.</title>
        <authorList>
            <consortium name="The Broad Institute Genomics Platform"/>
            <consortium name="The Broad Institute Genome Sequencing Center for Infectious Disease"/>
            <person name="Wu L."/>
            <person name="Ma J."/>
        </authorList>
    </citation>
    <scope>NUCLEOTIDE SEQUENCE [LARGE SCALE GENOMIC DNA]</scope>
    <source>
        <strain evidence="2">CCUG 56108</strain>
    </source>
</reference>
<evidence type="ECO:0000313" key="2">
    <source>
        <dbReference type="Proteomes" id="UP001597176"/>
    </source>
</evidence>
<dbReference type="InterPro" id="IPR021293">
    <property type="entry name" value="DUF2865"/>
</dbReference>
<sequence>MSTKTIFAAHKRVAAPVVAGLILGIGGVVAGSSLVQASERGGIFSFFEEIFRGPAVQPQAAPAPVARPARPRYASLPDARRVTVAQSFRQTYRQARIKRPVSPRLSRTASAALTASALGARTVCVRACDGYLFPLGRLASRSDVPVHEAACAAACPNAAISLYTLGAGETDLDRAIGLDGRPYRTLQVANLYRTKRVDQCSCQPEGVAATPLAIEHDMTARVGDVVATPSSARVVVSTRPGGFKVVDFREASVLSRRQRRNIDRKIDVVRREADARGSAQDIRQATRTLDRAPRIRVAQMGDVSGTGGFGIVQRSQDDDAGFAVVRVVVPSPFTR</sequence>
<keyword evidence="2" id="KW-1185">Reference proteome</keyword>
<evidence type="ECO:0000313" key="1">
    <source>
        <dbReference type="EMBL" id="MFD1300551.1"/>
    </source>
</evidence>
<protein>
    <submittedName>
        <fullName evidence="1">DUF2865 domain-containing protein</fullName>
    </submittedName>
</protein>
<comment type="caution">
    <text evidence="1">The sequence shown here is derived from an EMBL/GenBank/DDBJ whole genome shotgun (WGS) entry which is preliminary data.</text>
</comment>
<gene>
    <name evidence="1" type="ORF">ACFQ4G_02990</name>
</gene>
<accession>A0ABW3WV92</accession>
<dbReference type="RefSeq" id="WP_238203695.1">
    <property type="nucleotide sequence ID" value="NZ_JBHTND010000003.1"/>
</dbReference>
<dbReference type="EMBL" id="JBHTND010000003">
    <property type="protein sequence ID" value="MFD1300551.1"/>
    <property type="molecule type" value="Genomic_DNA"/>
</dbReference>
<dbReference type="Proteomes" id="UP001597176">
    <property type="component" value="Unassembled WGS sequence"/>
</dbReference>
<proteinExistence type="predicted"/>
<organism evidence="1 2">
    <name type="scientific">Methylobacterium marchantiae</name>
    <dbReference type="NCBI Taxonomy" id="600331"/>
    <lineage>
        <taxon>Bacteria</taxon>
        <taxon>Pseudomonadati</taxon>
        <taxon>Pseudomonadota</taxon>
        <taxon>Alphaproteobacteria</taxon>
        <taxon>Hyphomicrobiales</taxon>
        <taxon>Methylobacteriaceae</taxon>
        <taxon>Methylobacterium</taxon>
    </lineage>
</organism>